<dbReference type="RefSeq" id="WP_267847003.1">
    <property type="nucleotide sequence ID" value="NZ_JAPMXC010000001.1"/>
</dbReference>
<dbReference type="EMBL" id="JAPMXC010000001">
    <property type="protein sequence ID" value="MCY0387248.1"/>
    <property type="molecule type" value="Genomic_DNA"/>
</dbReference>
<dbReference type="InterPro" id="IPR029016">
    <property type="entry name" value="GAF-like_dom_sf"/>
</dbReference>
<evidence type="ECO:0000313" key="7">
    <source>
        <dbReference type="Proteomes" id="UP001082899"/>
    </source>
</evidence>
<proteinExistence type="predicted"/>
<dbReference type="InterPro" id="IPR036390">
    <property type="entry name" value="WH_DNA-bd_sf"/>
</dbReference>
<protein>
    <submittedName>
        <fullName evidence="6">IclR family transcriptional regulator</fullName>
    </submittedName>
</protein>
<dbReference type="PROSITE" id="PS51077">
    <property type="entry name" value="HTH_ICLR"/>
    <property type="match status" value="1"/>
</dbReference>
<keyword evidence="7" id="KW-1185">Reference proteome</keyword>
<accession>A0ABT3ZL34</accession>
<dbReference type="Gene3D" id="3.30.450.40">
    <property type="match status" value="1"/>
</dbReference>
<dbReference type="InterPro" id="IPR014757">
    <property type="entry name" value="Tscrpt_reg_IclR_C"/>
</dbReference>
<dbReference type="SMART" id="SM00346">
    <property type="entry name" value="HTH_ICLR"/>
    <property type="match status" value="1"/>
</dbReference>
<sequence length="249" mass="27237">MKSLLKSLEVLEAVAQHQPVAVGVLSRLLGMPKSSVQRVLLTFHEAGWLRQTKGDITRWEVSARILGIRPTALHGNALYAAAREPMRRLRDATGETVHLSIPDSTNSVVLIDRVDCHNNVRTYSPIGDVSPYHATANGLAVLAYLPQGEIDEILARDLSKFTDTTLSEAAAVREELTRIRERGYSLNLSQYRPAVCAIGAPILDSNTLPVGSICISMPESRYDPARQEEWGTAVRQAAREIGASQNDSA</sequence>
<dbReference type="Gene3D" id="1.10.10.10">
    <property type="entry name" value="Winged helix-like DNA-binding domain superfamily/Winged helix DNA-binding domain"/>
    <property type="match status" value="1"/>
</dbReference>
<dbReference type="Pfam" id="PF01614">
    <property type="entry name" value="IclR_C"/>
    <property type="match status" value="1"/>
</dbReference>
<evidence type="ECO:0000256" key="2">
    <source>
        <dbReference type="ARBA" id="ARBA00023125"/>
    </source>
</evidence>
<evidence type="ECO:0000259" key="4">
    <source>
        <dbReference type="PROSITE" id="PS51077"/>
    </source>
</evidence>
<dbReference type="PANTHER" id="PTHR30136:SF24">
    <property type="entry name" value="HTH-TYPE TRANSCRIPTIONAL REPRESSOR ALLR"/>
    <property type="match status" value="1"/>
</dbReference>
<evidence type="ECO:0000259" key="5">
    <source>
        <dbReference type="PROSITE" id="PS51078"/>
    </source>
</evidence>
<dbReference type="SUPFAM" id="SSF55781">
    <property type="entry name" value="GAF domain-like"/>
    <property type="match status" value="1"/>
</dbReference>
<dbReference type="InterPro" id="IPR036388">
    <property type="entry name" value="WH-like_DNA-bd_sf"/>
</dbReference>
<dbReference type="PROSITE" id="PS51078">
    <property type="entry name" value="ICLR_ED"/>
    <property type="match status" value="1"/>
</dbReference>
<keyword evidence="3" id="KW-0804">Transcription</keyword>
<keyword evidence="1" id="KW-0805">Transcription regulation</keyword>
<dbReference type="PANTHER" id="PTHR30136">
    <property type="entry name" value="HELIX-TURN-HELIX TRANSCRIPTIONAL REGULATOR, ICLR FAMILY"/>
    <property type="match status" value="1"/>
</dbReference>
<keyword evidence="2" id="KW-0238">DNA-binding</keyword>
<dbReference type="Proteomes" id="UP001082899">
    <property type="component" value="Unassembled WGS sequence"/>
</dbReference>
<evidence type="ECO:0000256" key="1">
    <source>
        <dbReference type="ARBA" id="ARBA00023015"/>
    </source>
</evidence>
<evidence type="ECO:0000313" key="6">
    <source>
        <dbReference type="EMBL" id="MCY0387248.1"/>
    </source>
</evidence>
<feature type="domain" description="IclR-ED" evidence="5">
    <location>
        <begin position="64"/>
        <end position="247"/>
    </location>
</feature>
<dbReference type="InterPro" id="IPR005471">
    <property type="entry name" value="Tscrpt_reg_IclR_N"/>
</dbReference>
<comment type="caution">
    <text evidence="6">The sequence shown here is derived from an EMBL/GenBank/DDBJ whole genome shotgun (WGS) entry which is preliminary data.</text>
</comment>
<dbReference type="SUPFAM" id="SSF46785">
    <property type="entry name" value="Winged helix' DNA-binding domain"/>
    <property type="match status" value="1"/>
</dbReference>
<dbReference type="InterPro" id="IPR050707">
    <property type="entry name" value="HTH_MetabolicPath_Reg"/>
</dbReference>
<evidence type="ECO:0000256" key="3">
    <source>
        <dbReference type="ARBA" id="ARBA00023163"/>
    </source>
</evidence>
<reference evidence="6" key="1">
    <citation type="submission" date="2022-11" db="EMBL/GenBank/DDBJ databases">
        <title>Robbsia betulipollinis sp. nov., isolated from pollen of birch (Betula pendula).</title>
        <authorList>
            <person name="Shi H."/>
            <person name="Ambika Manirajan B."/>
            <person name="Ratering S."/>
            <person name="Geissler-Plaum R."/>
            <person name="Schnell S."/>
        </authorList>
    </citation>
    <scope>NUCLEOTIDE SEQUENCE</scope>
    <source>
        <strain evidence="6">Bb-Pol-6</strain>
    </source>
</reference>
<gene>
    <name evidence="6" type="ORF">OVY01_08375</name>
</gene>
<organism evidence="6 7">
    <name type="scientific">Robbsia betulipollinis</name>
    <dbReference type="NCBI Taxonomy" id="2981849"/>
    <lineage>
        <taxon>Bacteria</taxon>
        <taxon>Pseudomonadati</taxon>
        <taxon>Pseudomonadota</taxon>
        <taxon>Betaproteobacteria</taxon>
        <taxon>Burkholderiales</taxon>
        <taxon>Burkholderiaceae</taxon>
        <taxon>Robbsia</taxon>
    </lineage>
</organism>
<dbReference type="Pfam" id="PF09339">
    <property type="entry name" value="HTH_IclR"/>
    <property type="match status" value="1"/>
</dbReference>
<name>A0ABT3ZL34_9BURK</name>
<feature type="domain" description="HTH iclR-type" evidence="4">
    <location>
        <begin position="1"/>
        <end position="63"/>
    </location>
</feature>